<accession>A0ABQ3U321</accession>
<gene>
    <name evidence="1" type="ORF">TPA0910_44430</name>
</gene>
<protein>
    <submittedName>
        <fullName evidence="1">Uncharacterized protein</fullName>
    </submittedName>
</protein>
<evidence type="ECO:0000313" key="2">
    <source>
        <dbReference type="Proteomes" id="UP001054854"/>
    </source>
</evidence>
<organism evidence="1 2">
    <name type="scientific">Streptomyces hygroscopicus</name>
    <dbReference type="NCBI Taxonomy" id="1912"/>
    <lineage>
        <taxon>Bacteria</taxon>
        <taxon>Bacillati</taxon>
        <taxon>Actinomycetota</taxon>
        <taxon>Actinomycetes</taxon>
        <taxon>Kitasatosporales</taxon>
        <taxon>Streptomycetaceae</taxon>
        <taxon>Streptomyces</taxon>
        <taxon>Streptomyces violaceusniger group</taxon>
    </lineage>
</organism>
<keyword evidence="2" id="KW-1185">Reference proteome</keyword>
<dbReference type="Proteomes" id="UP001054854">
    <property type="component" value="Unassembled WGS sequence"/>
</dbReference>
<dbReference type="EMBL" id="BNEK01000005">
    <property type="protein sequence ID" value="GHJ30010.1"/>
    <property type="molecule type" value="Genomic_DNA"/>
</dbReference>
<evidence type="ECO:0000313" key="1">
    <source>
        <dbReference type="EMBL" id="GHJ30010.1"/>
    </source>
</evidence>
<reference evidence="1" key="1">
    <citation type="submission" date="2024-05" db="EMBL/GenBank/DDBJ databases">
        <title>Whole genome shotgun sequence of Streptomyces hygroscopicus NBRC 113678.</title>
        <authorList>
            <person name="Komaki H."/>
            <person name="Tamura T."/>
        </authorList>
    </citation>
    <scope>NUCLEOTIDE SEQUENCE</scope>
    <source>
        <strain evidence="1">N11-34</strain>
    </source>
</reference>
<comment type="caution">
    <text evidence="1">The sequence shown here is derived from an EMBL/GenBank/DDBJ whole genome shotgun (WGS) entry which is preliminary data.</text>
</comment>
<sequence>MTTRDTLRALEALRGHTTGMLEDEDPVLASARRVAEDAEQVARARADGFEGWEMQRLKDRLWAYGVTVLNSWMRAGSIAKKVRASDWRLASFSLEGGRQRLHDQDTRFELAVETVRVALPEFVNVALLEQRWNPHHGEKFAEKRKEGDPLEGSRLSRSGTASLTTYFTNPLLYAFADVYRRWWNGERDAQLQRINVAGYTRLLESAQLFVDPYNEILVRDTLQRVLHEVATDKETWLCALLLAYDWDFARAAREHGIPRRAFDDALQRLKKRVQRLVDEGDRTAVLAQRAIRAQGRGAAA</sequence>
<name>A0ABQ3U321_STRHY</name>
<proteinExistence type="predicted"/>